<dbReference type="RefSeq" id="WP_330194885.1">
    <property type="nucleotide sequence ID" value="NZ_JAZDRO010000001.1"/>
</dbReference>
<dbReference type="InterPro" id="IPR029046">
    <property type="entry name" value="LolA/LolB/LppX"/>
</dbReference>
<keyword evidence="3" id="KW-1185">Reference proteome</keyword>
<evidence type="ECO:0000256" key="1">
    <source>
        <dbReference type="ARBA" id="ARBA00022729"/>
    </source>
</evidence>
<dbReference type="Pfam" id="PF03548">
    <property type="entry name" value="LolA"/>
    <property type="match status" value="1"/>
</dbReference>
<gene>
    <name evidence="2" type="ORF">V0U35_01550</name>
</gene>
<keyword evidence="1" id="KW-0732">Signal</keyword>
<dbReference type="Proteomes" id="UP001310692">
    <property type="component" value="Unassembled WGS sequence"/>
</dbReference>
<sequence length="219" mass="23840">MTHALLLALTLFAQEAEPASTASADAAGSEAVVTSDAFDPEAALDRINAALNDVETLRANFTQVSPDGTAEHGVLSLRRPGRLRFEYAEPSPLLVVAGGGTVAIRDAELGTTDRAPLRSTPLWWLLKDEVDLAADAEIVSLWEEDGFVYATLADPDGEMDGEVVFLFDAATYQLTQWFAVDSLGLTTRVMLEDIETGIDLDPRLFVLEDDTGDRRDRRR</sequence>
<proteinExistence type="predicted"/>
<name>A0ABU7LUW4_9PROT</name>
<organism evidence="2 3">
    <name type="scientific">Hyphobacterium marinum</name>
    <dbReference type="NCBI Taxonomy" id="3116574"/>
    <lineage>
        <taxon>Bacteria</taxon>
        <taxon>Pseudomonadati</taxon>
        <taxon>Pseudomonadota</taxon>
        <taxon>Alphaproteobacteria</taxon>
        <taxon>Maricaulales</taxon>
        <taxon>Maricaulaceae</taxon>
        <taxon>Hyphobacterium</taxon>
    </lineage>
</organism>
<dbReference type="EMBL" id="JAZDRO010000001">
    <property type="protein sequence ID" value="MEE2565348.1"/>
    <property type="molecule type" value="Genomic_DNA"/>
</dbReference>
<protein>
    <submittedName>
        <fullName evidence="2">Outer membrane lipoprotein carrier protein LolA</fullName>
    </submittedName>
</protein>
<dbReference type="PANTHER" id="PTHR35869:SF1">
    <property type="entry name" value="OUTER-MEMBRANE LIPOPROTEIN CARRIER PROTEIN"/>
    <property type="match status" value="1"/>
</dbReference>
<evidence type="ECO:0000313" key="3">
    <source>
        <dbReference type="Proteomes" id="UP001310692"/>
    </source>
</evidence>
<dbReference type="Gene3D" id="2.50.20.10">
    <property type="entry name" value="Lipoprotein localisation LolA/LolB/LppX"/>
    <property type="match status" value="1"/>
</dbReference>
<evidence type="ECO:0000313" key="2">
    <source>
        <dbReference type="EMBL" id="MEE2565348.1"/>
    </source>
</evidence>
<comment type="caution">
    <text evidence="2">The sequence shown here is derived from an EMBL/GenBank/DDBJ whole genome shotgun (WGS) entry which is preliminary data.</text>
</comment>
<dbReference type="InterPro" id="IPR004564">
    <property type="entry name" value="OM_lipoprot_carrier_LolA-like"/>
</dbReference>
<dbReference type="PANTHER" id="PTHR35869">
    <property type="entry name" value="OUTER-MEMBRANE LIPOPROTEIN CARRIER PROTEIN"/>
    <property type="match status" value="1"/>
</dbReference>
<reference evidence="2 3" key="1">
    <citation type="submission" date="2024-01" db="EMBL/GenBank/DDBJ databases">
        <title>Hyphobacterium bacterium isolated from marine sediment.</title>
        <authorList>
            <person name="Zhao S."/>
        </authorList>
    </citation>
    <scope>NUCLEOTIDE SEQUENCE [LARGE SCALE GENOMIC DNA]</scope>
    <source>
        <strain evidence="2 3">Y60-23</strain>
    </source>
</reference>
<keyword evidence="2" id="KW-0449">Lipoprotein</keyword>
<accession>A0ABU7LUW4</accession>
<dbReference type="CDD" id="cd16325">
    <property type="entry name" value="LolA"/>
    <property type="match status" value="1"/>
</dbReference>
<dbReference type="SUPFAM" id="SSF89392">
    <property type="entry name" value="Prokaryotic lipoproteins and lipoprotein localization factors"/>
    <property type="match status" value="1"/>
</dbReference>